<evidence type="ECO:0000313" key="3">
    <source>
        <dbReference type="Proteomes" id="UP000660745"/>
    </source>
</evidence>
<dbReference type="AlphaFoldDB" id="A0A918E5N1"/>
<dbReference type="Proteomes" id="UP000660745">
    <property type="component" value="Unassembled WGS sequence"/>
</dbReference>
<protein>
    <recommendedName>
        <fullName evidence="4">Lipoprotein</fullName>
    </recommendedName>
</protein>
<proteinExistence type="predicted"/>
<dbReference type="EMBL" id="BMNK01000007">
    <property type="protein sequence ID" value="GGP09352.1"/>
    <property type="molecule type" value="Genomic_DNA"/>
</dbReference>
<evidence type="ECO:0000256" key="1">
    <source>
        <dbReference type="SAM" id="SignalP"/>
    </source>
</evidence>
<name>A0A918E5N1_9ACTN</name>
<accession>A0A918E5N1</accession>
<keyword evidence="3" id="KW-1185">Reference proteome</keyword>
<gene>
    <name evidence="2" type="ORF">GCM10012278_44700</name>
</gene>
<comment type="caution">
    <text evidence="2">The sequence shown here is derived from an EMBL/GenBank/DDBJ whole genome shotgun (WGS) entry which is preliminary data.</text>
</comment>
<evidence type="ECO:0008006" key="4">
    <source>
        <dbReference type="Google" id="ProtNLM"/>
    </source>
</evidence>
<evidence type="ECO:0000313" key="2">
    <source>
        <dbReference type="EMBL" id="GGP09352.1"/>
    </source>
</evidence>
<sequence>MITFMKKTIIALAACAPLLVALPAQAAAPKAKDPVRALKGQFVAGHGVRFTETTTLSGEARTVKAQSRKGTFQFGAQGIAASDTVATSGMGRERVINIGKVGYTSGGSVKKLLPEGKTWYKSRDTGGAGGYLGQAINPVEPRTLAVLIKKGKVTRRAITGKITFKELDKVSPWATKSAPLRVNKATKVSYTLTLTSAGLVSSVKSSYVYGDKSGMTVTVDSRFTGWGTKVSIRAPKSTTVTGKLIGEVPDSLLNGSK</sequence>
<keyword evidence="1" id="KW-0732">Signal</keyword>
<feature type="signal peptide" evidence="1">
    <location>
        <begin position="1"/>
        <end position="26"/>
    </location>
</feature>
<reference evidence="2" key="1">
    <citation type="journal article" date="2014" name="Int. J. Syst. Evol. Microbiol.">
        <title>Complete genome sequence of Corynebacterium casei LMG S-19264T (=DSM 44701T), isolated from a smear-ripened cheese.</title>
        <authorList>
            <consortium name="US DOE Joint Genome Institute (JGI-PGF)"/>
            <person name="Walter F."/>
            <person name="Albersmeier A."/>
            <person name="Kalinowski J."/>
            <person name="Ruckert C."/>
        </authorList>
    </citation>
    <scope>NUCLEOTIDE SEQUENCE</scope>
    <source>
        <strain evidence="2">CGMCC 4.7430</strain>
    </source>
</reference>
<organism evidence="2 3">
    <name type="scientific">Nonomuraea glycinis</name>
    <dbReference type="NCBI Taxonomy" id="2047744"/>
    <lineage>
        <taxon>Bacteria</taxon>
        <taxon>Bacillati</taxon>
        <taxon>Actinomycetota</taxon>
        <taxon>Actinomycetes</taxon>
        <taxon>Streptosporangiales</taxon>
        <taxon>Streptosporangiaceae</taxon>
        <taxon>Nonomuraea</taxon>
    </lineage>
</organism>
<reference evidence="2" key="2">
    <citation type="submission" date="2020-09" db="EMBL/GenBank/DDBJ databases">
        <authorList>
            <person name="Sun Q."/>
            <person name="Zhou Y."/>
        </authorList>
    </citation>
    <scope>NUCLEOTIDE SEQUENCE</scope>
    <source>
        <strain evidence="2">CGMCC 4.7430</strain>
    </source>
</reference>
<feature type="chain" id="PRO_5037317996" description="Lipoprotein" evidence="1">
    <location>
        <begin position="27"/>
        <end position="257"/>
    </location>
</feature>